<gene>
    <name evidence="1" type="ORF">E2C01_041155</name>
</gene>
<name>A0A5B7FIH4_PORTR</name>
<sequence length="108" mass="12061">MQVGRGRPATIVTVATVATIFREYTVPRSCVGSDEVRMDRLKMTHTTVKVMKSVRSNTRDTNFHSSTRLLLLPVSSASFLSVVRILLMDSRARTVRLWNGSAATHKKV</sequence>
<evidence type="ECO:0000313" key="1">
    <source>
        <dbReference type="EMBL" id="MPC47410.1"/>
    </source>
</evidence>
<comment type="caution">
    <text evidence="1">The sequence shown here is derived from an EMBL/GenBank/DDBJ whole genome shotgun (WGS) entry which is preliminary data.</text>
</comment>
<keyword evidence="2" id="KW-1185">Reference proteome</keyword>
<accession>A0A5B7FIH4</accession>
<dbReference type="Proteomes" id="UP000324222">
    <property type="component" value="Unassembled WGS sequence"/>
</dbReference>
<reference evidence="1 2" key="1">
    <citation type="submission" date="2019-05" db="EMBL/GenBank/DDBJ databases">
        <title>Another draft genome of Portunus trituberculatus and its Hox gene families provides insights of decapod evolution.</title>
        <authorList>
            <person name="Jeong J.-H."/>
            <person name="Song I."/>
            <person name="Kim S."/>
            <person name="Choi T."/>
            <person name="Kim D."/>
            <person name="Ryu S."/>
            <person name="Kim W."/>
        </authorList>
    </citation>
    <scope>NUCLEOTIDE SEQUENCE [LARGE SCALE GENOMIC DNA]</scope>
    <source>
        <tissue evidence="1">Muscle</tissue>
    </source>
</reference>
<evidence type="ECO:0000313" key="2">
    <source>
        <dbReference type="Proteomes" id="UP000324222"/>
    </source>
</evidence>
<protein>
    <submittedName>
        <fullName evidence="1">Uncharacterized protein</fullName>
    </submittedName>
</protein>
<dbReference type="EMBL" id="VSRR010007720">
    <property type="protein sequence ID" value="MPC47410.1"/>
    <property type="molecule type" value="Genomic_DNA"/>
</dbReference>
<organism evidence="1 2">
    <name type="scientific">Portunus trituberculatus</name>
    <name type="common">Swimming crab</name>
    <name type="synonym">Neptunus trituberculatus</name>
    <dbReference type="NCBI Taxonomy" id="210409"/>
    <lineage>
        <taxon>Eukaryota</taxon>
        <taxon>Metazoa</taxon>
        <taxon>Ecdysozoa</taxon>
        <taxon>Arthropoda</taxon>
        <taxon>Crustacea</taxon>
        <taxon>Multicrustacea</taxon>
        <taxon>Malacostraca</taxon>
        <taxon>Eumalacostraca</taxon>
        <taxon>Eucarida</taxon>
        <taxon>Decapoda</taxon>
        <taxon>Pleocyemata</taxon>
        <taxon>Brachyura</taxon>
        <taxon>Eubrachyura</taxon>
        <taxon>Portunoidea</taxon>
        <taxon>Portunidae</taxon>
        <taxon>Portuninae</taxon>
        <taxon>Portunus</taxon>
    </lineage>
</organism>
<proteinExistence type="predicted"/>
<dbReference type="AlphaFoldDB" id="A0A5B7FIH4"/>